<reference evidence="4" key="1">
    <citation type="submission" date="2020-11" db="EMBL/GenBank/DDBJ databases">
        <title>Kefir isolates.</title>
        <authorList>
            <person name="Marcisauskas S."/>
            <person name="Kim Y."/>
            <person name="Blasche S."/>
        </authorList>
    </citation>
    <scope>NUCLEOTIDE SEQUENCE</scope>
    <source>
        <strain evidence="4">Olga-1</strain>
    </source>
</reference>
<feature type="compositionally biased region" description="Basic and acidic residues" evidence="2">
    <location>
        <begin position="129"/>
        <end position="142"/>
    </location>
</feature>
<evidence type="ECO:0000313" key="4">
    <source>
        <dbReference type="EMBL" id="KAG0688055.1"/>
    </source>
</evidence>
<keyword evidence="5" id="KW-1185">Reference proteome</keyword>
<dbReference type="EMBL" id="PUHW01000187">
    <property type="protein sequence ID" value="KAG0688055.1"/>
    <property type="molecule type" value="Genomic_DNA"/>
</dbReference>
<evidence type="ECO:0000313" key="5">
    <source>
        <dbReference type="Proteomes" id="UP000697127"/>
    </source>
</evidence>
<dbReference type="PANTHER" id="PTHR10343">
    <property type="entry name" value="5'-AMP-ACTIVATED PROTEIN KINASE , BETA SUBUNIT"/>
    <property type="match status" value="1"/>
</dbReference>
<dbReference type="OrthoDB" id="5873279at2759"/>
<dbReference type="Proteomes" id="UP000697127">
    <property type="component" value="Unassembled WGS sequence"/>
</dbReference>
<feature type="domain" description="AMP-activated protein kinase glycogen-binding" evidence="3">
    <location>
        <begin position="19"/>
        <end position="93"/>
    </location>
</feature>
<dbReference type="InterPro" id="IPR050827">
    <property type="entry name" value="CRP1_MDG1_kinase"/>
</dbReference>
<feature type="compositionally biased region" description="Basic and acidic residues" evidence="2">
    <location>
        <begin position="188"/>
        <end position="203"/>
    </location>
</feature>
<gene>
    <name evidence="4" type="ORF">C6P40_001453</name>
</gene>
<dbReference type="GO" id="GO:0005737">
    <property type="term" value="C:cytoplasm"/>
    <property type="evidence" value="ECO:0007669"/>
    <property type="project" value="TreeGrafter"/>
</dbReference>
<dbReference type="InterPro" id="IPR014756">
    <property type="entry name" value="Ig_E-set"/>
</dbReference>
<dbReference type="AlphaFoldDB" id="A0A9P7BFF5"/>
<dbReference type="SUPFAM" id="SSF81296">
    <property type="entry name" value="E set domains"/>
    <property type="match status" value="1"/>
</dbReference>
<accession>A0A9P7BFF5</accession>
<dbReference type="Gene3D" id="2.60.40.10">
    <property type="entry name" value="Immunoglobulins"/>
    <property type="match status" value="1"/>
</dbReference>
<feature type="compositionally biased region" description="Polar residues" evidence="2">
    <location>
        <begin position="144"/>
        <end position="184"/>
    </location>
</feature>
<sequence>MTKTSSIDFKLKDPFHTHKKVNVAGSFNNWDPSVDSLLFDGESNYWALNIPVDLPKGHKVIYKYIVDENKWICDSSAPLEKDSEGNENNVSYVIVKSTENGDNNNNDNDYGDDTVSQIKDGEFDHKSFHEKDLFDGTERADETAPTSGEESSNEQTQFPEKSIPNSSPKSTPVSESNPNSLSSTPIPPKEDELITHEHNKNKDNSNIPKTDGNFTFASFWESFKWFFKYYILSWFHSDAATTSA</sequence>
<organism evidence="4 5">
    <name type="scientific">Pichia californica</name>
    <dbReference type="NCBI Taxonomy" id="460514"/>
    <lineage>
        <taxon>Eukaryota</taxon>
        <taxon>Fungi</taxon>
        <taxon>Dikarya</taxon>
        <taxon>Ascomycota</taxon>
        <taxon>Saccharomycotina</taxon>
        <taxon>Pichiomycetes</taxon>
        <taxon>Pichiales</taxon>
        <taxon>Pichiaceae</taxon>
        <taxon>Pichia</taxon>
    </lineage>
</organism>
<dbReference type="GO" id="GO:0019901">
    <property type="term" value="F:protein kinase binding"/>
    <property type="evidence" value="ECO:0007669"/>
    <property type="project" value="TreeGrafter"/>
</dbReference>
<name>A0A9P7BFF5_9ASCO</name>
<dbReference type="Pfam" id="PF16561">
    <property type="entry name" value="AMPK1_CBM"/>
    <property type="match status" value="1"/>
</dbReference>
<feature type="region of interest" description="Disordered" evidence="2">
    <location>
        <begin position="129"/>
        <end position="208"/>
    </location>
</feature>
<comment type="caution">
    <text evidence="4">The sequence shown here is derived from an EMBL/GenBank/DDBJ whole genome shotgun (WGS) entry which is preliminary data.</text>
</comment>
<dbReference type="InterPro" id="IPR013783">
    <property type="entry name" value="Ig-like_fold"/>
</dbReference>
<evidence type="ECO:0000256" key="1">
    <source>
        <dbReference type="ARBA" id="ARBA00038216"/>
    </source>
</evidence>
<dbReference type="GO" id="GO:0007165">
    <property type="term" value="P:signal transduction"/>
    <property type="evidence" value="ECO:0007669"/>
    <property type="project" value="TreeGrafter"/>
</dbReference>
<dbReference type="GO" id="GO:0005634">
    <property type="term" value="C:nucleus"/>
    <property type="evidence" value="ECO:0007669"/>
    <property type="project" value="TreeGrafter"/>
</dbReference>
<dbReference type="InterPro" id="IPR032640">
    <property type="entry name" value="AMPK1_CBM"/>
</dbReference>
<comment type="similarity">
    <text evidence="1">Belongs to the CRP1/MDG1 family.</text>
</comment>
<protein>
    <recommendedName>
        <fullName evidence="3">AMP-activated protein kinase glycogen-binding domain-containing protein</fullName>
    </recommendedName>
</protein>
<dbReference type="CDD" id="cd02859">
    <property type="entry name" value="E_set_AMPKbeta_like_N"/>
    <property type="match status" value="1"/>
</dbReference>
<evidence type="ECO:0000259" key="3">
    <source>
        <dbReference type="Pfam" id="PF16561"/>
    </source>
</evidence>
<dbReference type="GO" id="GO:0031588">
    <property type="term" value="C:nucleotide-activated protein kinase complex"/>
    <property type="evidence" value="ECO:0007669"/>
    <property type="project" value="TreeGrafter"/>
</dbReference>
<dbReference type="PANTHER" id="PTHR10343:SF81">
    <property type="entry name" value="CRUCIFORM DNA-RECOGNIZING PROTEIN 1-RELATED"/>
    <property type="match status" value="1"/>
</dbReference>
<evidence type="ECO:0000256" key="2">
    <source>
        <dbReference type="SAM" id="MobiDB-lite"/>
    </source>
</evidence>
<proteinExistence type="inferred from homology"/>
<feature type="region of interest" description="Disordered" evidence="2">
    <location>
        <begin position="98"/>
        <end position="117"/>
    </location>
</feature>